<protein>
    <submittedName>
        <fullName evidence="1">Uncharacterized protein</fullName>
    </submittedName>
</protein>
<dbReference type="EMBL" id="LGUB01000355">
    <property type="protein sequence ID" value="KRH93390.1"/>
    <property type="molecule type" value="Genomic_DNA"/>
</dbReference>
<dbReference type="AlphaFoldDB" id="A0A0R0M190"/>
<keyword evidence="2" id="KW-1185">Reference proteome</keyword>
<sequence length="90" mass="10491">MAATASSNGQKHEISQKESHIDEINEYLSHLYLIKEAVDDTLSSLRSFNPKIMNKKKILNIEMCILENMLNRKLYDLKKEENGKQRALKR</sequence>
<dbReference type="VEuPathDB" id="MicrosporidiaDB:M153_9350002946"/>
<gene>
    <name evidence="1" type="ORF">M153_9350002946</name>
</gene>
<organism evidence="1 2">
    <name type="scientific">Pseudoloma neurophilia</name>
    <dbReference type="NCBI Taxonomy" id="146866"/>
    <lineage>
        <taxon>Eukaryota</taxon>
        <taxon>Fungi</taxon>
        <taxon>Fungi incertae sedis</taxon>
        <taxon>Microsporidia</taxon>
        <taxon>Pseudoloma</taxon>
    </lineage>
</organism>
<reference evidence="1 2" key="1">
    <citation type="submission" date="2015-07" db="EMBL/GenBank/DDBJ databases">
        <title>The genome of Pseudoloma neurophilia, a relevant intracellular parasite of the zebrafish.</title>
        <authorList>
            <person name="Ndikumana S."/>
            <person name="Pelin A."/>
            <person name="Sanders J."/>
            <person name="Corradi N."/>
        </authorList>
    </citation>
    <scope>NUCLEOTIDE SEQUENCE [LARGE SCALE GENOMIC DNA]</scope>
    <source>
        <strain evidence="1 2">MK1</strain>
    </source>
</reference>
<proteinExistence type="predicted"/>
<accession>A0A0R0M190</accession>
<evidence type="ECO:0000313" key="2">
    <source>
        <dbReference type="Proteomes" id="UP000051530"/>
    </source>
</evidence>
<dbReference type="Proteomes" id="UP000051530">
    <property type="component" value="Unassembled WGS sequence"/>
</dbReference>
<evidence type="ECO:0000313" key="1">
    <source>
        <dbReference type="EMBL" id="KRH93390.1"/>
    </source>
</evidence>
<name>A0A0R0M190_9MICR</name>
<comment type="caution">
    <text evidence="1">The sequence shown here is derived from an EMBL/GenBank/DDBJ whole genome shotgun (WGS) entry which is preliminary data.</text>
</comment>